<proteinExistence type="predicted"/>
<accession>A0AAE0MGL8</accession>
<reference evidence="1" key="2">
    <citation type="submission" date="2023-06" db="EMBL/GenBank/DDBJ databases">
        <authorList>
            <consortium name="Lawrence Berkeley National Laboratory"/>
            <person name="Haridas S."/>
            <person name="Hensen N."/>
            <person name="Bonometti L."/>
            <person name="Westerberg I."/>
            <person name="Brannstrom I.O."/>
            <person name="Guillou S."/>
            <person name="Cros-Aarteil S."/>
            <person name="Calhoun S."/>
            <person name="Kuo A."/>
            <person name="Mondo S."/>
            <person name="Pangilinan J."/>
            <person name="Riley R."/>
            <person name="Labutti K."/>
            <person name="Andreopoulos B."/>
            <person name="Lipzen A."/>
            <person name="Chen C."/>
            <person name="Yanf M."/>
            <person name="Daum C."/>
            <person name="Ng V."/>
            <person name="Clum A."/>
            <person name="Steindorff A."/>
            <person name="Ohm R."/>
            <person name="Martin F."/>
            <person name="Silar P."/>
            <person name="Natvig D."/>
            <person name="Lalanne C."/>
            <person name="Gautier V."/>
            <person name="Ament-Velasquez S.L."/>
            <person name="Kruys A."/>
            <person name="Hutchinson M.I."/>
            <person name="Powell A.J."/>
            <person name="Barry K."/>
            <person name="Miller A.N."/>
            <person name="Grigoriev I.V."/>
            <person name="Debuchy R."/>
            <person name="Gladieux P."/>
            <person name="Thoren M.H."/>
            <person name="Johannesson H."/>
        </authorList>
    </citation>
    <scope>NUCLEOTIDE SEQUENCE</scope>
    <source>
        <strain evidence="1">SMH4131-1</strain>
    </source>
</reference>
<dbReference type="Gene3D" id="3.40.50.1820">
    <property type="entry name" value="alpha/beta hydrolase"/>
    <property type="match status" value="1"/>
</dbReference>
<keyword evidence="2" id="KW-1185">Reference proteome</keyword>
<evidence type="ECO:0000313" key="2">
    <source>
        <dbReference type="Proteomes" id="UP001286456"/>
    </source>
</evidence>
<dbReference type="SUPFAM" id="SSF53474">
    <property type="entry name" value="alpha/beta-Hydrolases"/>
    <property type="match status" value="1"/>
</dbReference>
<dbReference type="Proteomes" id="UP001286456">
    <property type="component" value="Unassembled WGS sequence"/>
</dbReference>
<evidence type="ECO:0000313" key="1">
    <source>
        <dbReference type="EMBL" id="KAK3331832.1"/>
    </source>
</evidence>
<sequence>MINIHDPRFNRTFELPADPSQGRHTPFKIKYADYGYRNEAHPEEENVLLFFGPMFASRLVHIAKDELATKHKIRFINPDRPGIGGTDPADPAARMALWRDAIPALLRHLDIAHVSLAAHSAGTIYALDLLLHRPSLLHPSRPYLALGAPWVLPVHTASMTSALVKHLPAGLIGNFDKVASLVNSYVGPVIGASSVLAAKLTPASKDGEPVAAEVKAEEEVWPAVMKQIYAEGVQGVSAEAVLLMQKVHGATGWSDWGDYDALVPRLVGVLRVTAAMAVRGRVKVDVFYAESDHMIGEGGSKGPVWFDGCWVGPRTAEVVEYGCRTVPGADHDGLWGLRWGVMQEVFGKVGQLGDTEGGA</sequence>
<evidence type="ECO:0008006" key="3">
    <source>
        <dbReference type="Google" id="ProtNLM"/>
    </source>
</evidence>
<comment type="caution">
    <text evidence="1">The sequence shown here is derived from an EMBL/GenBank/DDBJ whole genome shotgun (WGS) entry which is preliminary data.</text>
</comment>
<name>A0AAE0MGL8_9PEZI</name>
<dbReference type="AlphaFoldDB" id="A0AAE0MGL8"/>
<dbReference type="EMBL" id="JAUEPO010000002">
    <property type="protein sequence ID" value="KAK3331832.1"/>
    <property type="molecule type" value="Genomic_DNA"/>
</dbReference>
<gene>
    <name evidence="1" type="ORF">B0T19DRAFT_355064</name>
</gene>
<dbReference type="InterPro" id="IPR029058">
    <property type="entry name" value="AB_hydrolase_fold"/>
</dbReference>
<protein>
    <recommendedName>
        <fullName evidence="3">AB hydrolase-1 domain-containing protein</fullName>
    </recommendedName>
</protein>
<reference evidence="1" key="1">
    <citation type="journal article" date="2023" name="Mol. Phylogenet. Evol.">
        <title>Genome-scale phylogeny and comparative genomics of the fungal order Sordariales.</title>
        <authorList>
            <person name="Hensen N."/>
            <person name="Bonometti L."/>
            <person name="Westerberg I."/>
            <person name="Brannstrom I.O."/>
            <person name="Guillou S."/>
            <person name="Cros-Aarteil S."/>
            <person name="Calhoun S."/>
            <person name="Haridas S."/>
            <person name="Kuo A."/>
            <person name="Mondo S."/>
            <person name="Pangilinan J."/>
            <person name="Riley R."/>
            <person name="LaButti K."/>
            <person name="Andreopoulos B."/>
            <person name="Lipzen A."/>
            <person name="Chen C."/>
            <person name="Yan M."/>
            <person name="Daum C."/>
            <person name="Ng V."/>
            <person name="Clum A."/>
            <person name="Steindorff A."/>
            <person name="Ohm R.A."/>
            <person name="Martin F."/>
            <person name="Silar P."/>
            <person name="Natvig D.O."/>
            <person name="Lalanne C."/>
            <person name="Gautier V."/>
            <person name="Ament-Velasquez S.L."/>
            <person name="Kruys A."/>
            <person name="Hutchinson M.I."/>
            <person name="Powell A.J."/>
            <person name="Barry K."/>
            <person name="Miller A.N."/>
            <person name="Grigoriev I.V."/>
            <person name="Debuchy R."/>
            <person name="Gladieux P."/>
            <person name="Hiltunen Thoren M."/>
            <person name="Johannesson H."/>
        </authorList>
    </citation>
    <scope>NUCLEOTIDE SEQUENCE</scope>
    <source>
        <strain evidence="1">SMH4131-1</strain>
    </source>
</reference>
<organism evidence="1 2">
    <name type="scientific">Cercophora scortea</name>
    <dbReference type="NCBI Taxonomy" id="314031"/>
    <lineage>
        <taxon>Eukaryota</taxon>
        <taxon>Fungi</taxon>
        <taxon>Dikarya</taxon>
        <taxon>Ascomycota</taxon>
        <taxon>Pezizomycotina</taxon>
        <taxon>Sordariomycetes</taxon>
        <taxon>Sordariomycetidae</taxon>
        <taxon>Sordariales</taxon>
        <taxon>Lasiosphaeriaceae</taxon>
        <taxon>Cercophora</taxon>
    </lineage>
</organism>